<dbReference type="InParanoid" id="D8S5R7"/>
<dbReference type="AlphaFoldDB" id="D8S5R7"/>
<proteinExistence type="predicted"/>
<dbReference type="HOGENOM" id="CLU_676867_0_0_1"/>
<feature type="domain" description="RING-type" evidence="3">
    <location>
        <begin position="13"/>
        <end position="58"/>
    </location>
</feature>
<dbReference type="Gene3D" id="3.30.40.10">
    <property type="entry name" value="Zinc/RING finger domain, C3HC4 (zinc finger)"/>
    <property type="match status" value="1"/>
</dbReference>
<evidence type="ECO:0000313" key="4">
    <source>
        <dbReference type="EMBL" id="EFJ20223.1"/>
    </source>
</evidence>
<organism evidence="5">
    <name type="scientific">Selaginella moellendorffii</name>
    <name type="common">Spikemoss</name>
    <dbReference type="NCBI Taxonomy" id="88036"/>
    <lineage>
        <taxon>Eukaryota</taxon>
        <taxon>Viridiplantae</taxon>
        <taxon>Streptophyta</taxon>
        <taxon>Embryophyta</taxon>
        <taxon>Tracheophyta</taxon>
        <taxon>Lycopodiopsida</taxon>
        <taxon>Selaginellales</taxon>
        <taxon>Selaginellaceae</taxon>
        <taxon>Selaginella</taxon>
    </lineage>
</organism>
<evidence type="ECO:0000259" key="3">
    <source>
        <dbReference type="PROSITE" id="PS50089"/>
    </source>
</evidence>
<accession>D8S5R7</accession>
<dbReference type="KEGG" id="smo:SELMODRAFT_443949"/>
<feature type="region of interest" description="Disordered" evidence="2">
    <location>
        <begin position="233"/>
        <end position="329"/>
    </location>
</feature>
<keyword evidence="1" id="KW-0862">Zinc</keyword>
<dbReference type="Pfam" id="PF13639">
    <property type="entry name" value="zf-RING_2"/>
    <property type="match status" value="1"/>
</dbReference>
<dbReference type="InterPro" id="IPR001841">
    <property type="entry name" value="Znf_RING"/>
</dbReference>
<dbReference type="Proteomes" id="UP000001514">
    <property type="component" value="Unassembled WGS sequence"/>
</dbReference>
<dbReference type="GO" id="GO:0008270">
    <property type="term" value="F:zinc ion binding"/>
    <property type="evidence" value="ECO:0007669"/>
    <property type="project" value="UniProtKB-KW"/>
</dbReference>
<feature type="compositionally biased region" description="Polar residues" evidence="2">
    <location>
        <begin position="244"/>
        <end position="254"/>
    </location>
</feature>
<gene>
    <name evidence="4" type="ORF">SELMODRAFT_443949</name>
</gene>
<dbReference type="SMART" id="SM00184">
    <property type="entry name" value="RING"/>
    <property type="match status" value="1"/>
</dbReference>
<dbReference type="FunCoup" id="D8S5R7">
    <property type="interactions" value="2322"/>
</dbReference>
<keyword evidence="5" id="KW-1185">Reference proteome</keyword>
<evidence type="ECO:0000256" key="1">
    <source>
        <dbReference type="PROSITE-ProRule" id="PRU00175"/>
    </source>
</evidence>
<reference evidence="4 5" key="1">
    <citation type="journal article" date="2011" name="Science">
        <title>The Selaginella genome identifies genetic changes associated with the evolution of vascular plants.</title>
        <authorList>
            <person name="Banks J.A."/>
            <person name="Nishiyama T."/>
            <person name="Hasebe M."/>
            <person name="Bowman J.L."/>
            <person name="Gribskov M."/>
            <person name="dePamphilis C."/>
            <person name="Albert V.A."/>
            <person name="Aono N."/>
            <person name="Aoyama T."/>
            <person name="Ambrose B.A."/>
            <person name="Ashton N.W."/>
            <person name="Axtell M.J."/>
            <person name="Barker E."/>
            <person name="Barker M.S."/>
            <person name="Bennetzen J.L."/>
            <person name="Bonawitz N.D."/>
            <person name="Chapple C."/>
            <person name="Cheng C."/>
            <person name="Correa L.G."/>
            <person name="Dacre M."/>
            <person name="DeBarry J."/>
            <person name="Dreyer I."/>
            <person name="Elias M."/>
            <person name="Engstrom E.M."/>
            <person name="Estelle M."/>
            <person name="Feng L."/>
            <person name="Finet C."/>
            <person name="Floyd S.K."/>
            <person name="Frommer W.B."/>
            <person name="Fujita T."/>
            <person name="Gramzow L."/>
            <person name="Gutensohn M."/>
            <person name="Harholt J."/>
            <person name="Hattori M."/>
            <person name="Heyl A."/>
            <person name="Hirai T."/>
            <person name="Hiwatashi Y."/>
            <person name="Ishikawa M."/>
            <person name="Iwata M."/>
            <person name="Karol K.G."/>
            <person name="Koehler B."/>
            <person name="Kolukisaoglu U."/>
            <person name="Kubo M."/>
            <person name="Kurata T."/>
            <person name="Lalonde S."/>
            <person name="Li K."/>
            <person name="Li Y."/>
            <person name="Litt A."/>
            <person name="Lyons E."/>
            <person name="Manning G."/>
            <person name="Maruyama T."/>
            <person name="Michael T.P."/>
            <person name="Mikami K."/>
            <person name="Miyazaki S."/>
            <person name="Morinaga S."/>
            <person name="Murata T."/>
            <person name="Mueller-Roeber B."/>
            <person name="Nelson D.R."/>
            <person name="Obara M."/>
            <person name="Oguri Y."/>
            <person name="Olmstead R.G."/>
            <person name="Onodera N."/>
            <person name="Petersen B.L."/>
            <person name="Pils B."/>
            <person name="Prigge M."/>
            <person name="Rensing S.A."/>
            <person name="Riano-Pachon D.M."/>
            <person name="Roberts A.W."/>
            <person name="Sato Y."/>
            <person name="Scheller H.V."/>
            <person name="Schulz B."/>
            <person name="Schulz C."/>
            <person name="Shakirov E.V."/>
            <person name="Shibagaki N."/>
            <person name="Shinohara N."/>
            <person name="Shippen D.E."/>
            <person name="Soerensen I."/>
            <person name="Sotooka R."/>
            <person name="Sugimoto N."/>
            <person name="Sugita M."/>
            <person name="Sumikawa N."/>
            <person name="Tanurdzic M."/>
            <person name="Theissen G."/>
            <person name="Ulvskov P."/>
            <person name="Wakazuki S."/>
            <person name="Weng J.K."/>
            <person name="Willats W.W."/>
            <person name="Wipf D."/>
            <person name="Wolf P.G."/>
            <person name="Yang L."/>
            <person name="Zimmer A.D."/>
            <person name="Zhu Q."/>
            <person name="Mitros T."/>
            <person name="Hellsten U."/>
            <person name="Loque D."/>
            <person name="Otillar R."/>
            <person name="Salamov A."/>
            <person name="Schmutz J."/>
            <person name="Shapiro H."/>
            <person name="Lindquist E."/>
            <person name="Lucas S."/>
            <person name="Rokhsar D."/>
            <person name="Grigoriev I.V."/>
        </authorList>
    </citation>
    <scope>NUCLEOTIDE SEQUENCE [LARGE SCALE GENOMIC DNA]</scope>
</reference>
<dbReference type="PANTHER" id="PTHR46798:SF3">
    <property type="entry name" value="RING FINGER FAMILY PROTEIN"/>
    <property type="match status" value="1"/>
</dbReference>
<dbReference type="CDD" id="cd16448">
    <property type="entry name" value="RING-H2"/>
    <property type="match status" value="1"/>
</dbReference>
<dbReference type="PANTHER" id="PTHR46798">
    <property type="entry name" value="OS09G0511500 PROTEIN"/>
    <property type="match status" value="1"/>
</dbReference>
<dbReference type="InterPro" id="IPR044274">
    <property type="entry name" value="RFI2"/>
</dbReference>
<feature type="compositionally biased region" description="Basic and acidic residues" evidence="2">
    <location>
        <begin position="308"/>
        <end position="327"/>
    </location>
</feature>
<dbReference type="eggNOG" id="ENOG502QUWQ">
    <property type="taxonomic scope" value="Eukaryota"/>
</dbReference>
<dbReference type="EMBL" id="GL377603">
    <property type="protein sequence ID" value="EFJ20223.1"/>
    <property type="molecule type" value="Genomic_DNA"/>
</dbReference>
<feature type="region of interest" description="Disordered" evidence="2">
    <location>
        <begin position="381"/>
        <end position="407"/>
    </location>
</feature>
<sequence length="407" mass="44549">MAVTTKGAALESCSVCLEQVSDVGERSFAKLKCGHYFHLDCIGSAFNAKGSMQCPNCRRVEEGRWLYASGCRQHEDFAFVDLPSSDEEYDVYAGMADYHELHLRHFQWCPYQSFLSLEEIDPLVTGYSDPNVVVNVLYGENHPAAPTNSNTHHIVDELVVVQNQVEPPSVGGGGGGGGSIGGTIRGPHSFPVHERTGWASQSGGAHNPVGMMNDVGLASLPIERFRWSAPANRSDAVQPGYSGQLRSPENNATSWHHVPCPHHGLASTNVSSSPAYAHGNGPSRRSRHWAHGTSSSTGRVGAGSRVASPREQRESHHREWQRRRESPGYETMVDASSHWRPWFQSGSSGSNFSSELRAAAASGSVRADVYGPSDGFQGQHYYYSQSYAPPGDEARHQQHHHHHHHAR</sequence>
<keyword evidence="1" id="KW-0863">Zinc-finger</keyword>
<dbReference type="PROSITE" id="PS50089">
    <property type="entry name" value="ZF_RING_2"/>
    <property type="match status" value="1"/>
</dbReference>
<dbReference type="GO" id="GO:0005634">
    <property type="term" value="C:nucleus"/>
    <property type="evidence" value="ECO:0000318"/>
    <property type="project" value="GO_Central"/>
</dbReference>
<name>D8S5R7_SELML</name>
<evidence type="ECO:0000313" key="5">
    <source>
        <dbReference type="Proteomes" id="UP000001514"/>
    </source>
</evidence>
<dbReference type="GO" id="GO:0004842">
    <property type="term" value="F:ubiquitin-protein transferase activity"/>
    <property type="evidence" value="ECO:0000318"/>
    <property type="project" value="GO_Central"/>
</dbReference>
<protein>
    <recommendedName>
        <fullName evidence="3">RING-type domain-containing protein</fullName>
    </recommendedName>
</protein>
<feature type="compositionally biased region" description="Basic residues" evidence="2">
    <location>
        <begin position="397"/>
        <end position="407"/>
    </location>
</feature>
<dbReference type="InterPro" id="IPR013083">
    <property type="entry name" value="Znf_RING/FYVE/PHD"/>
</dbReference>
<dbReference type="SUPFAM" id="SSF57850">
    <property type="entry name" value="RING/U-box"/>
    <property type="match status" value="1"/>
</dbReference>
<keyword evidence="1" id="KW-0479">Metal-binding</keyword>
<evidence type="ECO:0000256" key="2">
    <source>
        <dbReference type="SAM" id="MobiDB-lite"/>
    </source>
</evidence>
<dbReference type="Gramene" id="EFJ20223">
    <property type="protein sequence ID" value="EFJ20223"/>
    <property type="gene ID" value="SELMODRAFT_443949"/>
</dbReference>